<dbReference type="EMBL" id="JARKNE010000010">
    <property type="protein sequence ID" value="KAK5793035.1"/>
    <property type="molecule type" value="Genomic_DNA"/>
</dbReference>
<dbReference type="PROSITE" id="PS50158">
    <property type="entry name" value="ZF_CCHC"/>
    <property type="match status" value="1"/>
</dbReference>
<keyword evidence="1" id="KW-0479">Metal-binding</keyword>
<keyword evidence="1" id="KW-0862">Zinc</keyword>
<reference evidence="3 4" key="1">
    <citation type="submission" date="2023-03" db="EMBL/GenBank/DDBJ databases">
        <title>WGS of Gossypium arboreum.</title>
        <authorList>
            <person name="Yu D."/>
        </authorList>
    </citation>
    <scope>NUCLEOTIDE SEQUENCE [LARGE SCALE GENOMIC DNA]</scope>
    <source>
        <tissue evidence="3">Leaf</tissue>
    </source>
</reference>
<name>A0ABR0NDH1_GOSAR</name>
<gene>
    <name evidence="3" type="ORF">PVK06_034170</name>
</gene>
<proteinExistence type="predicted"/>
<accession>A0ABR0NDH1</accession>
<evidence type="ECO:0000313" key="4">
    <source>
        <dbReference type="Proteomes" id="UP001358586"/>
    </source>
</evidence>
<evidence type="ECO:0000259" key="2">
    <source>
        <dbReference type="PROSITE" id="PS50158"/>
    </source>
</evidence>
<comment type="caution">
    <text evidence="3">The sequence shown here is derived from an EMBL/GenBank/DDBJ whole genome shotgun (WGS) entry which is preliminary data.</text>
</comment>
<organism evidence="3 4">
    <name type="scientific">Gossypium arboreum</name>
    <name type="common">Tree cotton</name>
    <name type="synonym">Gossypium nanking</name>
    <dbReference type="NCBI Taxonomy" id="29729"/>
    <lineage>
        <taxon>Eukaryota</taxon>
        <taxon>Viridiplantae</taxon>
        <taxon>Streptophyta</taxon>
        <taxon>Embryophyta</taxon>
        <taxon>Tracheophyta</taxon>
        <taxon>Spermatophyta</taxon>
        <taxon>Magnoliopsida</taxon>
        <taxon>eudicotyledons</taxon>
        <taxon>Gunneridae</taxon>
        <taxon>Pentapetalae</taxon>
        <taxon>rosids</taxon>
        <taxon>malvids</taxon>
        <taxon>Malvales</taxon>
        <taxon>Malvaceae</taxon>
        <taxon>Malvoideae</taxon>
        <taxon>Gossypium</taxon>
    </lineage>
</organism>
<protein>
    <recommendedName>
        <fullName evidence="2">CCHC-type domain-containing protein</fullName>
    </recommendedName>
</protein>
<evidence type="ECO:0000313" key="3">
    <source>
        <dbReference type="EMBL" id="KAK5793035.1"/>
    </source>
</evidence>
<dbReference type="InterPro" id="IPR001878">
    <property type="entry name" value="Znf_CCHC"/>
</dbReference>
<sequence>MVVDSARRGRSLVGCGRGFRSCIPCQICGQSGHLAQRCYYHFNRDYGGPASGARVSSSSSFANQGSGVLYAAVPAPMSISSAGLPSMVPQLNFPNGWWGGSLPVAALLFLQQTRVPQHFISHEDGAGYSFWPSVGPSVMCHPLSLVL</sequence>
<keyword evidence="1" id="KW-0863">Zinc-finger</keyword>
<evidence type="ECO:0000256" key="1">
    <source>
        <dbReference type="PROSITE-ProRule" id="PRU00047"/>
    </source>
</evidence>
<keyword evidence="4" id="KW-1185">Reference proteome</keyword>
<dbReference type="Proteomes" id="UP001358586">
    <property type="component" value="Chromosome 10"/>
</dbReference>
<feature type="domain" description="CCHC-type" evidence="2">
    <location>
        <begin position="25"/>
        <end position="38"/>
    </location>
</feature>